<keyword evidence="3" id="KW-1185">Reference proteome</keyword>
<dbReference type="HOGENOM" id="CLU_1696846_0_0_1"/>
<organism evidence="3">
    <name type="scientific">Verticillium alfalfae (strain VaMs.102 / ATCC MYA-4576 / FGSC 10136)</name>
    <name type="common">Verticillium wilt of alfalfa</name>
    <name type="synonym">Verticillium albo-atrum</name>
    <dbReference type="NCBI Taxonomy" id="526221"/>
    <lineage>
        <taxon>Eukaryota</taxon>
        <taxon>Fungi</taxon>
        <taxon>Dikarya</taxon>
        <taxon>Ascomycota</taxon>
        <taxon>Pezizomycotina</taxon>
        <taxon>Sordariomycetes</taxon>
        <taxon>Hypocreomycetidae</taxon>
        <taxon>Glomerellales</taxon>
        <taxon>Plectosphaerellaceae</taxon>
        <taxon>Verticillium</taxon>
    </lineage>
</organism>
<proteinExistence type="predicted"/>
<reference evidence="3" key="1">
    <citation type="journal article" date="2011" name="PLoS Pathog.">
        <title>Comparative genomics yields insights into niche adaptation of plant vascular wilt pathogens.</title>
        <authorList>
            <person name="Klosterman S.J."/>
            <person name="Subbarao K.V."/>
            <person name="Kang S."/>
            <person name="Veronese P."/>
            <person name="Gold S.E."/>
            <person name="Thomma B.P.H.J."/>
            <person name="Chen Z."/>
            <person name="Henrissat B."/>
            <person name="Lee Y.-H."/>
            <person name="Park J."/>
            <person name="Garcia-Pedrajas M.D."/>
            <person name="Barbara D.J."/>
            <person name="Anchieta A."/>
            <person name="de Jonge R."/>
            <person name="Santhanam P."/>
            <person name="Maruthachalam K."/>
            <person name="Atallah Z."/>
            <person name="Amyotte S.G."/>
            <person name="Paz Z."/>
            <person name="Inderbitzin P."/>
            <person name="Hayes R.J."/>
            <person name="Heiman D.I."/>
            <person name="Young S."/>
            <person name="Zeng Q."/>
            <person name="Engels R."/>
            <person name="Galagan J."/>
            <person name="Cuomo C.A."/>
            <person name="Dobinson K.F."/>
            <person name="Ma L.-J."/>
        </authorList>
    </citation>
    <scope>NUCLEOTIDE SEQUENCE [LARGE SCALE GENOMIC DNA]</scope>
    <source>
        <strain evidence="3">VaMs.102 / ATCC MYA-4576 / FGSC 10136</strain>
    </source>
</reference>
<accession>C9SLK5</accession>
<dbReference type="EMBL" id="DS985219">
    <property type="protein sequence ID" value="EEY19573.1"/>
    <property type="molecule type" value="Genomic_DNA"/>
</dbReference>
<dbReference type="GeneID" id="9531560"/>
<feature type="region of interest" description="Disordered" evidence="1">
    <location>
        <begin position="59"/>
        <end position="133"/>
    </location>
</feature>
<name>C9SLK5_VERA1</name>
<evidence type="ECO:0000313" key="3">
    <source>
        <dbReference type="Proteomes" id="UP000008698"/>
    </source>
</evidence>
<evidence type="ECO:0000256" key="1">
    <source>
        <dbReference type="SAM" id="MobiDB-lite"/>
    </source>
</evidence>
<evidence type="ECO:0000313" key="2">
    <source>
        <dbReference type="EMBL" id="EEY19573.1"/>
    </source>
</evidence>
<dbReference type="AlphaFoldDB" id="C9SLK5"/>
<sequence length="155" mass="17696">MSRKSRERDLHNAFREWAVDPALYDQFGDEAESSIPAVWPSSARDLPYVSDQSFQPYIYPPDLTYPGDSLTPEELRDESVSSSSPFHLNTHHEPVTIAEPSSPCLATDKKKDPSSSYKTSCRSKKATSKTSQHKERIQCQWEDCGKWFRIPTDLQ</sequence>
<protein>
    <submittedName>
        <fullName evidence="2">Predicted protein</fullName>
    </submittedName>
</protein>
<gene>
    <name evidence="2" type="ORF">VDBG_05682</name>
</gene>
<dbReference type="RefSeq" id="XP_003004569.1">
    <property type="nucleotide sequence ID" value="XM_003004523.1"/>
</dbReference>
<dbReference type="KEGG" id="val:VDBG_05682"/>
<dbReference type="Proteomes" id="UP000008698">
    <property type="component" value="Unassembled WGS sequence"/>
</dbReference>